<accession>A0ABY3CH01</accession>
<evidence type="ECO:0000256" key="1">
    <source>
        <dbReference type="ARBA" id="ARBA00004442"/>
    </source>
</evidence>
<dbReference type="InterPro" id="IPR036737">
    <property type="entry name" value="OmpA-like_sf"/>
</dbReference>
<dbReference type="RefSeq" id="WP_143388802.1">
    <property type="nucleotide sequence ID" value="NZ_VJZM01000042.1"/>
</dbReference>
<protein>
    <submittedName>
        <fullName evidence="6">OmpA family protein</fullName>
    </submittedName>
</protein>
<dbReference type="SUPFAM" id="SSF103088">
    <property type="entry name" value="OmpA-like"/>
    <property type="match status" value="1"/>
</dbReference>
<organism evidence="6 7">
    <name type="scientific">Flavobacterium gawalongense</name>
    <dbReference type="NCBI Taxonomy" id="2594432"/>
    <lineage>
        <taxon>Bacteria</taxon>
        <taxon>Pseudomonadati</taxon>
        <taxon>Bacteroidota</taxon>
        <taxon>Flavobacteriia</taxon>
        <taxon>Flavobacteriales</taxon>
        <taxon>Flavobacteriaceae</taxon>
        <taxon>Flavobacterium</taxon>
    </lineage>
</organism>
<evidence type="ECO:0000313" key="6">
    <source>
        <dbReference type="EMBL" id="TRX02286.1"/>
    </source>
</evidence>
<dbReference type="InterPro" id="IPR006664">
    <property type="entry name" value="OMP_bac"/>
</dbReference>
<dbReference type="CDD" id="cd07185">
    <property type="entry name" value="OmpA_C-like"/>
    <property type="match status" value="1"/>
</dbReference>
<proteinExistence type="predicted"/>
<comment type="caution">
    <text evidence="6">The sequence shown here is derived from an EMBL/GenBank/DDBJ whole genome shotgun (WGS) entry which is preliminary data.</text>
</comment>
<dbReference type="PANTHER" id="PTHR30329:SF21">
    <property type="entry name" value="LIPOPROTEIN YIAD-RELATED"/>
    <property type="match status" value="1"/>
</dbReference>
<keyword evidence="3" id="KW-0998">Cell outer membrane</keyword>
<dbReference type="InterPro" id="IPR050330">
    <property type="entry name" value="Bact_OuterMem_StrucFunc"/>
</dbReference>
<evidence type="ECO:0000256" key="2">
    <source>
        <dbReference type="ARBA" id="ARBA00023136"/>
    </source>
</evidence>
<reference evidence="6 7" key="1">
    <citation type="submission" date="2019-07" db="EMBL/GenBank/DDBJ databases">
        <title>Novel species of Flavobacterium.</title>
        <authorList>
            <person name="Liu Q."/>
            <person name="Xin Y.-H."/>
        </authorList>
    </citation>
    <scope>NUCLEOTIDE SEQUENCE [LARGE SCALE GENOMIC DNA]</scope>
    <source>
        <strain evidence="6 7">GSP39</strain>
    </source>
</reference>
<keyword evidence="2 4" id="KW-0472">Membrane</keyword>
<evidence type="ECO:0000256" key="3">
    <source>
        <dbReference type="ARBA" id="ARBA00023237"/>
    </source>
</evidence>
<dbReference type="EMBL" id="VJZN01000042">
    <property type="protein sequence ID" value="TRX02286.1"/>
    <property type="molecule type" value="Genomic_DNA"/>
</dbReference>
<dbReference type="Pfam" id="PF00691">
    <property type="entry name" value="OmpA"/>
    <property type="match status" value="1"/>
</dbReference>
<gene>
    <name evidence="6" type="ORF">FNW12_16385</name>
</gene>
<dbReference type="Gene3D" id="3.30.1330.60">
    <property type="entry name" value="OmpA-like domain"/>
    <property type="match status" value="1"/>
</dbReference>
<dbReference type="PANTHER" id="PTHR30329">
    <property type="entry name" value="STATOR ELEMENT OF FLAGELLAR MOTOR COMPLEX"/>
    <property type="match status" value="1"/>
</dbReference>
<feature type="domain" description="OmpA-like" evidence="5">
    <location>
        <begin position="1"/>
        <end position="112"/>
    </location>
</feature>
<evidence type="ECO:0000313" key="7">
    <source>
        <dbReference type="Proteomes" id="UP000318528"/>
    </source>
</evidence>
<feature type="non-terminal residue" evidence="6">
    <location>
        <position position="1"/>
    </location>
</feature>
<sequence length="112" mass="12840">MIYFDFDKSDIRIEAALDLEKILDVLNQYPAMKLDIRSHTDSRGSFKYNEALSDRRAKSTINWLIKNGVAKNRLVGKGYGENLLVNNCSDGVKCTEDEHQLNRRSEFIITAL</sequence>
<dbReference type="PRINTS" id="PR01021">
    <property type="entry name" value="OMPADOMAIN"/>
</dbReference>
<dbReference type="Proteomes" id="UP000318528">
    <property type="component" value="Unassembled WGS sequence"/>
</dbReference>
<dbReference type="InterPro" id="IPR006665">
    <property type="entry name" value="OmpA-like"/>
</dbReference>
<keyword evidence="7" id="KW-1185">Reference proteome</keyword>
<evidence type="ECO:0000259" key="5">
    <source>
        <dbReference type="PROSITE" id="PS51123"/>
    </source>
</evidence>
<evidence type="ECO:0000256" key="4">
    <source>
        <dbReference type="PROSITE-ProRule" id="PRU00473"/>
    </source>
</evidence>
<dbReference type="PROSITE" id="PS51123">
    <property type="entry name" value="OMPA_2"/>
    <property type="match status" value="1"/>
</dbReference>
<comment type="subcellular location">
    <subcellularLocation>
        <location evidence="1">Cell outer membrane</location>
    </subcellularLocation>
</comment>
<name>A0ABY3CH01_9FLAO</name>